<dbReference type="InterPro" id="IPR051121">
    <property type="entry name" value="FAH"/>
</dbReference>
<organism evidence="6 7">
    <name type="scientific">Achromobacter aloeverae</name>
    <dbReference type="NCBI Taxonomy" id="1750518"/>
    <lineage>
        <taxon>Bacteria</taxon>
        <taxon>Pseudomonadati</taxon>
        <taxon>Pseudomonadota</taxon>
        <taxon>Betaproteobacteria</taxon>
        <taxon>Burkholderiales</taxon>
        <taxon>Alcaligenaceae</taxon>
        <taxon>Achromobacter</taxon>
    </lineage>
</organism>
<evidence type="ECO:0000313" key="6">
    <source>
        <dbReference type="EMBL" id="RXN91638.1"/>
    </source>
</evidence>
<accession>A0A4Q1HML1</accession>
<dbReference type="Pfam" id="PF01557">
    <property type="entry name" value="FAA_hydrolase"/>
    <property type="match status" value="1"/>
</dbReference>
<name>A0A4Q1HML1_9BURK</name>
<feature type="domain" description="Fumarylacetoacetase-like C-terminal" evidence="5">
    <location>
        <begin position="73"/>
        <end position="280"/>
    </location>
</feature>
<dbReference type="SUPFAM" id="SSF56529">
    <property type="entry name" value="FAH"/>
    <property type="match status" value="1"/>
</dbReference>
<comment type="caution">
    <text evidence="6">The sequence shown here is derived from an EMBL/GenBank/DDBJ whole genome shotgun (WGS) entry which is preliminary data.</text>
</comment>
<evidence type="ECO:0000256" key="4">
    <source>
        <dbReference type="SAM" id="MobiDB-lite"/>
    </source>
</evidence>
<comment type="cofactor">
    <cofactor evidence="1">
        <name>Mg(2+)</name>
        <dbReference type="ChEBI" id="CHEBI:18420"/>
    </cofactor>
</comment>
<dbReference type="PANTHER" id="PTHR42796">
    <property type="entry name" value="FUMARYLACETOACETATE HYDROLASE DOMAIN-CONTAINING PROTEIN 2A-RELATED"/>
    <property type="match status" value="1"/>
</dbReference>
<dbReference type="PANTHER" id="PTHR42796:SF4">
    <property type="entry name" value="FUMARYLACETOACETATE HYDROLASE DOMAIN-CONTAINING PROTEIN 2A"/>
    <property type="match status" value="1"/>
</dbReference>
<keyword evidence="3" id="KW-0479">Metal-binding</keyword>
<evidence type="ECO:0000256" key="1">
    <source>
        <dbReference type="ARBA" id="ARBA00001946"/>
    </source>
</evidence>
<keyword evidence="7" id="KW-1185">Reference proteome</keyword>
<dbReference type="EMBL" id="PYAL01000002">
    <property type="protein sequence ID" value="RXN91638.1"/>
    <property type="molecule type" value="Genomic_DNA"/>
</dbReference>
<dbReference type="Gene3D" id="3.90.850.10">
    <property type="entry name" value="Fumarylacetoacetase-like, C-terminal domain"/>
    <property type="match status" value="1"/>
</dbReference>
<dbReference type="FunFam" id="3.90.850.10:FF:000008">
    <property type="entry name" value="FAA hydrolase family protein"/>
    <property type="match status" value="1"/>
</dbReference>
<dbReference type="OrthoDB" id="9805307at2"/>
<dbReference type="RefSeq" id="WP_129150347.1">
    <property type="nucleotide sequence ID" value="NZ_JBHSDO010000013.1"/>
</dbReference>
<feature type="region of interest" description="Disordered" evidence="4">
    <location>
        <begin position="277"/>
        <end position="301"/>
    </location>
</feature>
<evidence type="ECO:0000256" key="3">
    <source>
        <dbReference type="ARBA" id="ARBA00022723"/>
    </source>
</evidence>
<dbReference type="GO" id="GO:0016853">
    <property type="term" value="F:isomerase activity"/>
    <property type="evidence" value="ECO:0007669"/>
    <property type="project" value="UniProtKB-KW"/>
</dbReference>
<sequence length="301" mass="32552">MKLLSFEHRGHARFGLLRGDDGIVDLSELGYASLRAAIAAQALPELARRAAALGVSLRLADVRLLPPIPAPEKIICVGVNYGNRNEEYKDGSAPPAYPSVFPRFPGSFVGHGQPLLRPRVSRQLDYEGEIALIIGKRGRHIPAAEAWSHVAGLTCCNEGTVRDWVRHGKFNVTQGKNFDGSGSMGPWMATADEFDPTAPLTVTTRVNGEQRQHDTTANLMFPFAELIRYISIWTTLEPGDVISTGTPVGAGVRFDPPRFLEPGDVVEVEVPGIGTLSNTVADESAAEKPDQIKGPRTSHAQ</sequence>
<dbReference type="InterPro" id="IPR036663">
    <property type="entry name" value="Fumarylacetoacetase_C_sf"/>
</dbReference>
<dbReference type="GO" id="GO:0046872">
    <property type="term" value="F:metal ion binding"/>
    <property type="evidence" value="ECO:0007669"/>
    <property type="project" value="UniProtKB-KW"/>
</dbReference>
<gene>
    <name evidence="6" type="ORF">C7R54_11000</name>
</gene>
<dbReference type="GO" id="GO:0044281">
    <property type="term" value="P:small molecule metabolic process"/>
    <property type="evidence" value="ECO:0007669"/>
    <property type="project" value="UniProtKB-ARBA"/>
</dbReference>
<evidence type="ECO:0000313" key="7">
    <source>
        <dbReference type="Proteomes" id="UP000290849"/>
    </source>
</evidence>
<reference evidence="6 7" key="1">
    <citation type="journal article" date="2017" name="Int. J. Syst. Evol. Microbiol.">
        <title>Achromobacter aloeverae sp. nov., isolated from the root of Aloe vera (L.) Burm.f.</title>
        <authorList>
            <person name="Kuncharoen N."/>
            <person name="Muramatsu Y."/>
            <person name="Shibata C."/>
            <person name="Kamakura Y."/>
            <person name="Nakagawa Y."/>
            <person name="Tanasupawat S."/>
        </authorList>
    </citation>
    <scope>NUCLEOTIDE SEQUENCE [LARGE SCALE GENOMIC DNA]</scope>
    <source>
        <strain evidence="6 7">AVA-1</strain>
    </source>
</reference>
<comment type="similarity">
    <text evidence="2">Belongs to the FAH family.</text>
</comment>
<keyword evidence="6" id="KW-0413">Isomerase</keyword>
<proteinExistence type="inferred from homology"/>
<protein>
    <submittedName>
        <fullName evidence="6">2-hydroxyhepta-2,4-diene-1,7-dioate isomerase</fullName>
    </submittedName>
</protein>
<dbReference type="Proteomes" id="UP000290849">
    <property type="component" value="Unassembled WGS sequence"/>
</dbReference>
<evidence type="ECO:0000259" key="5">
    <source>
        <dbReference type="Pfam" id="PF01557"/>
    </source>
</evidence>
<evidence type="ECO:0000256" key="2">
    <source>
        <dbReference type="ARBA" id="ARBA00010211"/>
    </source>
</evidence>
<dbReference type="InterPro" id="IPR011234">
    <property type="entry name" value="Fumarylacetoacetase-like_C"/>
</dbReference>
<dbReference type="AlphaFoldDB" id="A0A4Q1HML1"/>